<dbReference type="EMBL" id="CCXS01000001">
    <property type="protein sequence ID" value="CEG21226.1"/>
    <property type="molecule type" value="Genomic_DNA"/>
</dbReference>
<dbReference type="GO" id="GO:0016020">
    <property type="term" value="C:membrane"/>
    <property type="evidence" value="ECO:0007669"/>
    <property type="project" value="InterPro"/>
</dbReference>
<dbReference type="PANTHER" id="PTHR22911">
    <property type="entry name" value="ACYL-MALONYL CONDENSING ENZYME-RELATED"/>
    <property type="match status" value="1"/>
</dbReference>
<keyword evidence="3" id="KW-0472">Membrane</keyword>
<evidence type="ECO:0000256" key="1">
    <source>
        <dbReference type="ARBA" id="ARBA00004127"/>
    </source>
</evidence>
<proteinExistence type="inferred from homology"/>
<feature type="transmembrane region" description="Helical" evidence="3">
    <location>
        <begin position="92"/>
        <end position="111"/>
    </location>
</feature>
<feature type="transmembrane region" description="Helical" evidence="3">
    <location>
        <begin position="242"/>
        <end position="263"/>
    </location>
</feature>
<evidence type="ECO:0000313" key="6">
    <source>
        <dbReference type="Proteomes" id="UP000043699"/>
    </source>
</evidence>
<dbReference type="AlphaFoldDB" id="A0A098EIV5"/>
<feature type="domain" description="EamA" evidence="4">
    <location>
        <begin position="152"/>
        <end position="284"/>
    </location>
</feature>
<name>A0A098EIV5_9BACL</name>
<keyword evidence="3" id="KW-0812">Transmembrane</keyword>
<feature type="transmembrane region" description="Helical" evidence="3">
    <location>
        <begin position="213"/>
        <end position="235"/>
    </location>
</feature>
<sequence length="304" mass="33033">MKFNKGILFILLGASFFGFTPIFAKIGFSHGYTLGQINIVQMMVSFVLLWGFTLIKRASFKGLHVKNILQIMATGCLIGLTSIFYYGSMQYLPASLAIILMFQFVWVGIILEWIFMKMKPARITVLSIVLILFGVFFASNVIGGEIQSLPIKGLILGILSAFTYAGFIFCSGKVAVKVDAWTRSSIMVTGSAILVLILFMGEIPSVLPLERDLFASAAGVSLFGAVLPPLFYAAGAPLVSGGVANILTSVELPIAILSASLFLSESVALYQWFGIGIILGAIALNELGPNWIRKRRQNRAPSRE</sequence>
<feature type="transmembrane region" description="Helical" evidence="3">
    <location>
        <begin position="67"/>
        <end position="86"/>
    </location>
</feature>
<dbReference type="OrthoDB" id="3180815at2"/>
<dbReference type="InterPro" id="IPR000620">
    <property type="entry name" value="EamA_dom"/>
</dbReference>
<keyword evidence="3" id="KW-1133">Transmembrane helix</keyword>
<dbReference type="SUPFAM" id="SSF103481">
    <property type="entry name" value="Multidrug resistance efflux transporter EmrE"/>
    <property type="match status" value="2"/>
</dbReference>
<dbReference type="RefSeq" id="WP_052649593.1">
    <property type="nucleotide sequence ID" value="NZ_CCXS01000001.1"/>
</dbReference>
<protein>
    <submittedName>
        <fullName evidence="5">EamA-like transporter family protein</fullName>
    </submittedName>
</protein>
<dbReference type="STRING" id="1499687.BN1080_00130"/>
<organism evidence="5 6">
    <name type="scientific">Planococcus massiliensis</name>
    <dbReference type="NCBI Taxonomy" id="1499687"/>
    <lineage>
        <taxon>Bacteria</taxon>
        <taxon>Bacillati</taxon>
        <taxon>Bacillota</taxon>
        <taxon>Bacilli</taxon>
        <taxon>Bacillales</taxon>
        <taxon>Caryophanaceae</taxon>
        <taxon>Planococcus</taxon>
    </lineage>
</organism>
<evidence type="ECO:0000256" key="3">
    <source>
        <dbReference type="SAM" id="Phobius"/>
    </source>
</evidence>
<dbReference type="Proteomes" id="UP000043699">
    <property type="component" value="Unassembled WGS sequence"/>
</dbReference>
<feature type="transmembrane region" description="Helical" evidence="3">
    <location>
        <begin position="123"/>
        <end position="142"/>
    </location>
</feature>
<dbReference type="Pfam" id="PF00892">
    <property type="entry name" value="EamA"/>
    <property type="match status" value="2"/>
</dbReference>
<gene>
    <name evidence="5" type="ORF">BN1080_00130</name>
</gene>
<feature type="transmembrane region" description="Helical" evidence="3">
    <location>
        <begin position="269"/>
        <end position="287"/>
    </location>
</feature>
<evidence type="ECO:0000256" key="2">
    <source>
        <dbReference type="ARBA" id="ARBA00007362"/>
    </source>
</evidence>
<accession>A0A098EIV5</accession>
<evidence type="ECO:0000313" key="5">
    <source>
        <dbReference type="EMBL" id="CEG21226.1"/>
    </source>
</evidence>
<feature type="domain" description="EamA" evidence="4">
    <location>
        <begin position="5"/>
        <end position="139"/>
    </location>
</feature>
<reference evidence="5 6" key="1">
    <citation type="submission" date="2014-09" db="EMBL/GenBank/DDBJ databases">
        <authorList>
            <person name="Urmite Genomes Urmite Genomes"/>
        </authorList>
    </citation>
    <scope>NUCLEOTIDE SEQUENCE [LARGE SCALE GENOMIC DNA]</scope>
    <source>
        <strain evidence="5 6">ES2</strain>
    </source>
</reference>
<feature type="transmembrane region" description="Helical" evidence="3">
    <location>
        <begin position="34"/>
        <end position="55"/>
    </location>
</feature>
<comment type="similarity">
    <text evidence="2">Belongs to the EamA transporter family.</text>
</comment>
<evidence type="ECO:0000259" key="4">
    <source>
        <dbReference type="Pfam" id="PF00892"/>
    </source>
</evidence>
<dbReference type="PANTHER" id="PTHR22911:SF137">
    <property type="entry name" value="SOLUTE CARRIER FAMILY 35 MEMBER G2-RELATED"/>
    <property type="match status" value="1"/>
</dbReference>
<feature type="transmembrane region" description="Helical" evidence="3">
    <location>
        <begin position="188"/>
        <end position="207"/>
    </location>
</feature>
<dbReference type="InterPro" id="IPR037185">
    <property type="entry name" value="EmrE-like"/>
</dbReference>
<keyword evidence="6" id="KW-1185">Reference proteome</keyword>
<comment type="subcellular location">
    <subcellularLocation>
        <location evidence="1">Endomembrane system</location>
        <topology evidence="1">Multi-pass membrane protein</topology>
    </subcellularLocation>
</comment>
<feature type="transmembrane region" description="Helical" evidence="3">
    <location>
        <begin position="154"/>
        <end position="176"/>
    </location>
</feature>